<evidence type="ECO:0000313" key="3">
    <source>
        <dbReference type="EMBL" id="MBJ6363199.1"/>
    </source>
</evidence>
<protein>
    <submittedName>
        <fullName evidence="3">TldD/PmbA family protein</fullName>
    </submittedName>
</protein>
<dbReference type="GO" id="GO:0005829">
    <property type="term" value="C:cytosol"/>
    <property type="evidence" value="ECO:0007669"/>
    <property type="project" value="TreeGrafter"/>
</dbReference>
<dbReference type="GO" id="GO:0008237">
    <property type="term" value="F:metallopeptidase activity"/>
    <property type="evidence" value="ECO:0007669"/>
    <property type="project" value="InterPro"/>
</dbReference>
<evidence type="ECO:0000256" key="1">
    <source>
        <dbReference type="ARBA" id="ARBA00005836"/>
    </source>
</evidence>
<evidence type="ECO:0000259" key="2">
    <source>
        <dbReference type="Pfam" id="PF19289"/>
    </source>
</evidence>
<dbReference type="PANTHER" id="PTHR30624:SF0">
    <property type="entry name" value="METALLOPROTEASE SLR0863"/>
    <property type="match status" value="1"/>
</dbReference>
<dbReference type="RefSeq" id="WP_199020768.1">
    <property type="nucleotide sequence ID" value="NZ_JAELUP010000103.1"/>
</dbReference>
<proteinExistence type="inferred from homology"/>
<dbReference type="InterPro" id="IPR036059">
    <property type="entry name" value="TldD/PmbA_sf"/>
</dbReference>
<keyword evidence="4" id="KW-1185">Reference proteome</keyword>
<evidence type="ECO:0000313" key="4">
    <source>
        <dbReference type="Proteomes" id="UP000640274"/>
    </source>
</evidence>
<dbReference type="SUPFAM" id="SSF111283">
    <property type="entry name" value="Putative modulator of DNA gyrase, PmbA/TldD"/>
    <property type="match status" value="1"/>
</dbReference>
<organism evidence="3 4">
    <name type="scientific">Paenibacillus roseus</name>
    <dbReference type="NCBI Taxonomy" id="2798579"/>
    <lineage>
        <taxon>Bacteria</taxon>
        <taxon>Bacillati</taxon>
        <taxon>Bacillota</taxon>
        <taxon>Bacilli</taxon>
        <taxon>Bacillales</taxon>
        <taxon>Paenibacillaceae</taxon>
        <taxon>Paenibacillus</taxon>
    </lineage>
</organism>
<dbReference type="InterPro" id="IPR045569">
    <property type="entry name" value="Metalloprtase-TldD/E_C"/>
</dbReference>
<dbReference type="GO" id="GO:0006508">
    <property type="term" value="P:proteolysis"/>
    <property type="evidence" value="ECO:0007669"/>
    <property type="project" value="InterPro"/>
</dbReference>
<dbReference type="PANTHER" id="PTHR30624">
    <property type="entry name" value="UNCHARACTERIZED PROTEIN TLDD AND PMBA"/>
    <property type="match status" value="1"/>
</dbReference>
<comment type="similarity">
    <text evidence="1">Belongs to the peptidase U62 family.</text>
</comment>
<dbReference type="InterPro" id="IPR051463">
    <property type="entry name" value="Peptidase_U62_metallo"/>
</dbReference>
<dbReference type="Proteomes" id="UP000640274">
    <property type="component" value="Unassembled WGS sequence"/>
</dbReference>
<accession>A0A934J7I8</accession>
<gene>
    <name evidence="3" type="ORF">JFN88_18520</name>
</gene>
<reference evidence="3" key="1">
    <citation type="submission" date="2020-12" db="EMBL/GenBank/DDBJ databases">
        <authorList>
            <person name="Huq M.A."/>
        </authorList>
    </citation>
    <scope>NUCLEOTIDE SEQUENCE</scope>
    <source>
        <strain evidence="3">MAHUQ-46</strain>
    </source>
</reference>
<dbReference type="Pfam" id="PF19289">
    <property type="entry name" value="PmbA_TldD_3rd"/>
    <property type="match status" value="1"/>
</dbReference>
<comment type="caution">
    <text evidence="3">The sequence shown here is derived from an EMBL/GenBank/DDBJ whole genome shotgun (WGS) entry which is preliminary data.</text>
</comment>
<dbReference type="AlphaFoldDB" id="A0A934J7I8"/>
<name>A0A934J7I8_9BACL</name>
<feature type="domain" description="Metalloprotease TldD/E C-terminal" evidence="2">
    <location>
        <begin position="146"/>
        <end position="372"/>
    </location>
</feature>
<dbReference type="EMBL" id="JAELUP010000103">
    <property type="protein sequence ID" value="MBJ6363199.1"/>
    <property type="molecule type" value="Genomic_DNA"/>
</dbReference>
<sequence length="386" mass="44297">MLKQDLNRNIICKYSSLENDYLFYTTGNANSLLTKDNLKELIDVYRDLISQCLFSFEKWIFKYEITMISSSYFLYLSSGDDFKRDELHLMIKIIVDAVDKFIPVVWQSSIHNYLDCNQHWSDIQTKLYEEVYAAINGTNLAMEINVPIILNQELSSQLVHEAFGHTSEADNYIQYCEGSQFQLGHTWANYKLNVYDNPLLSGYRGSYEYDHEGNKAKPTQIIKNGVWNELLYDKKTAEQLGVKHSSNARRTIFSNIIMPRMSVIYLEAGECDIQDIISNIEYGVYCFGTWGGGSLGHNFIIRPSFGKYIKGGKITNEIIRKFDIKGSKFDFISRIDNVSNDLMMFDPYFGCNKNEKYDLPVSQGSPTISVSSYPLIPINDGGKNGR</sequence>